<evidence type="ECO:0000313" key="3">
    <source>
        <dbReference type="Proteomes" id="UP000041254"/>
    </source>
</evidence>
<name>A0A0G4EHM1_VITBC</name>
<evidence type="ECO:0000313" key="2">
    <source>
        <dbReference type="EMBL" id="CEL95987.1"/>
    </source>
</evidence>
<dbReference type="AlphaFoldDB" id="A0A0G4EHM1"/>
<feature type="transmembrane region" description="Helical" evidence="1">
    <location>
        <begin position="35"/>
        <end position="54"/>
    </location>
</feature>
<gene>
    <name evidence="2" type="ORF">Vbra_7483</name>
</gene>
<proteinExistence type="predicted"/>
<keyword evidence="1" id="KW-0472">Membrane</keyword>
<reference evidence="2 3" key="1">
    <citation type="submission" date="2014-11" db="EMBL/GenBank/DDBJ databases">
        <authorList>
            <person name="Zhu J."/>
            <person name="Qi W."/>
            <person name="Song R."/>
        </authorList>
    </citation>
    <scope>NUCLEOTIDE SEQUENCE [LARGE SCALE GENOMIC DNA]</scope>
</reference>
<dbReference type="FunCoup" id="A0A0G4EHM1">
    <property type="interactions" value="3"/>
</dbReference>
<keyword evidence="3" id="KW-1185">Reference proteome</keyword>
<protein>
    <submittedName>
        <fullName evidence="2">Uncharacterized protein</fullName>
    </submittedName>
</protein>
<keyword evidence="1" id="KW-0812">Transmembrane</keyword>
<dbReference type="VEuPathDB" id="CryptoDB:Vbra_7483"/>
<keyword evidence="1" id="KW-1133">Transmembrane helix</keyword>
<dbReference type="EMBL" id="CDMY01000242">
    <property type="protein sequence ID" value="CEL95987.1"/>
    <property type="molecule type" value="Genomic_DNA"/>
</dbReference>
<dbReference type="OrthoDB" id="415052at2759"/>
<dbReference type="InParanoid" id="A0A0G4EHM1"/>
<dbReference type="Proteomes" id="UP000041254">
    <property type="component" value="Unassembled WGS sequence"/>
</dbReference>
<evidence type="ECO:0000256" key="1">
    <source>
        <dbReference type="SAM" id="Phobius"/>
    </source>
</evidence>
<organism evidence="2 3">
    <name type="scientific">Vitrella brassicaformis (strain CCMP3155)</name>
    <dbReference type="NCBI Taxonomy" id="1169540"/>
    <lineage>
        <taxon>Eukaryota</taxon>
        <taxon>Sar</taxon>
        <taxon>Alveolata</taxon>
        <taxon>Colpodellida</taxon>
        <taxon>Vitrellaceae</taxon>
        <taxon>Vitrella</taxon>
    </lineage>
</organism>
<accession>A0A0G4EHM1</accession>
<sequence>MFLSRRLLKVIPVPEFTTGRSAQRVNMANEDRARFFYWNLISIGITALPIVYLCSGRHHFSKEDDETLRRYDPTGYIGKPFKPEYRDLHLYIPERTPAAVEA</sequence>